<keyword evidence="2" id="KW-1185">Reference proteome</keyword>
<evidence type="ECO:0000313" key="1">
    <source>
        <dbReference type="EMBL" id="KAK8213300.1"/>
    </source>
</evidence>
<dbReference type="Proteomes" id="UP001320706">
    <property type="component" value="Unassembled WGS sequence"/>
</dbReference>
<accession>A0ACC3SGC6</accession>
<dbReference type="EC" id="6.1.1.2" evidence="1"/>
<reference evidence="1" key="1">
    <citation type="submission" date="2024-02" db="EMBL/GenBank/DDBJ databases">
        <title>Metagenome Assembled Genome of Zalaria obscura JY119.</title>
        <authorList>
            <person name="Vighnesh L."/>
            <person name="Jagadeeshwari U."/>
            <person name="Venkata Ramana C."/>
            <person name="Sasikala C."/>
        </authorList>
    </citation>
    <scope>NUCLEOTIDE SEQUENCE</scope>
    <source>
        <strain evidence="1">JY119</strain>
    </source>
</reference>
<name>A0ACC3SGC6_9PEZI</name>
<evidence type="ECO:0000313" key="2">
    <source>
        <dbReference type="Proteomes" id="UP001320706"/>
    </source>
</evidence>
<proteinExistence type="predicted"/>
<keyword evidence="1" id="KW-0436">Ligase</keyword>
<dbReference type="EMBL" id="JAMKPW020000011">
    <property type="protein sequence ID" value="KAK8213300.1"/>
    <property type="molecule type" value="Genomic_DNA"/>
</dbReference>
<sequence>MPVKLRTSLAQSLRQSLNPKYGGITPHRLASSKATPASKPAKVIFSGIQPTGVPHLGNYLGALQQWVKLQNEADEDTKLIYSIVDLHALTGSQDAAELRKHKWNTLATLMAIGLNPWRSTIFFQSDVLAHSELMWILSCEASMGYLSRMTQWKSKLDLEENHNPFEASPGKEGNKLKLGLFSYPVLQAADILIHRATHVPVGHDQSQHLEFARVCANGFNHRHGQVLVPPSTLLSPAKRIQSLAEPSLKMSKSHLNNKSRILLSDTKNTIEKKMKVAVTDTNGYVSYDPEKRPGVTNLLQIAYHMDPEAASAGSLEEYARQFEGTHLKTFKSKLTDVIDDHLTPIRERYFTFAASQNGELMEAAELGAKKARESADATMKAVRDAIGL</sequence>
<gene>
    <name evidence="1" type="primary">MSW1</name>
    <name evidence="1" type="ORF">M8818_002599</name>
</gene>
<comment type="caution">
    <text evidence="1">The sequence shown here is derived from an EMBL/GenBank/DDBJ whole genome shotgun (WGS) entry which is preliminary data.</text>
</comment>
<protein>
    <submittedName>
        <fullName evidence="1">Tryptophan--tRNA ligase, mitochondrial</fullName>
        <ecNumber evidence="1">6.1.1.2</ecNumber>
    </submittedName>
</protein>
<organism evidence="1 2">
    <name type="scientific">Zalaria obscura</name>
    <dbReference type="NCBI Taxonomy" id="2024903"/>
    <lineage>
        <taxon>Eukaryota</taxon>
        <taxon>Fungi</taxon>
        <taxon>Dikarya</taxon>
        <taxon>Ascomycota</taxon>
        <taxon>Pezizomycotina</taxon>
        <taxon>Dothideomycetes</taxon>
        <taxon>Dothideomycetidae</taxon>
        <taxon>Dothideales</taxon>
        <taxon>Zalariaceae</taxon>
        <taxon>Zalaria</taxon>
    </lineage>
</organism>